<dbReference type="RefSeq" id="XP_001461139.1">
    <property type="nucleotide sequence ID" value="XM_001461102.1"/>
</dbReference>
<evidence type="ECO:0000256" key="1">
    <source>
        <dbReference type="SAM" id="MobiDB-lite"/>
    </source>
</evidence>
<protein>
    <submittedName>
        <fullName evidence="2">Uncharacterized protein</fullName>
    </submittedName>
</protein>
<feature type="compositionally biased region" description="Polar residues" evidence="1">
    <location>
        <begin position="10"/>
        <end position="23"/>
    </location>
</feature>
<sequence length="165" mass="19381">MKKLQESFESEAQNFQKKLTSHQNKFKGKFYGMNQKTEEKKQKIIQKLQSTKEQLQLSIENNNSNKKSKLNNKLQNLEAELQKINRKDQIAKDYHLVYNGLIQQLQITQDQKIGALPQSQRNQNFQILCSINRQAINLQSQVQKKNILIPLFKFAITAMIFQMNI</sequence>
<dbReference type="Proteomes" id="UP000000600">
    <property type="component" value="Unassembled WGS sequence"/>
</dbReference>
<keyword evidence="3" id="KW-1185">Reference proteome</keyword>
<evidence type="ECO:0000313" key="2">
    <source>
        <dbReference type="EMBL" id="CAK93766.1"/>
    </source>
</evidence>
<dbReference type="EMBL" id="CT868674">
    <property type="protein sequence ID" value="CAK93766.1"/>
    <property type="molecule type" value="Genomic_DNA"/>
</dbReference>
<dbReference type="KEGG" id="ptm:GSPATT00026088001"/>
<dbReference type="GeneID" id="5046921"/>
<dbReference type="AlphaFoldDB" id="A0EEM5"/>
<feature type="region of interest" description="Disordered" evidence="1">
    <location>
        <begin position="1"/>
        <end position="33"/>
    </location>
</feature>
<gene>
    <name evidence="2" type="ORF">GSPATT00026088001</name>
</gene>
<evidence type="ECO:0000313" key="3">
    <source>
        <dbReference type="Proteomes" id="UP000000600"/>
    </source>
</evidence>
<organism evidence="2 3">
    <name type="scientific">Paramecium tetraurelia</name>
    <dbReference type="NCBI Taxonomy" id="5888"/>
    <lineage>
        <taxon>Eukaryota</taxon>
        <taxon>Sar</taxon>
        <taxon>Alveolata</taxon>
        <taxon>Ciliophora</taxon>
        <taxon>Intramacronucleata</taxon>
        <taxon>Oligohymenophorea</taxon>
        <taxon>Peniculida</taxon>
        <taxon>Parameciidae</taxon>
        <taxon>Paramecium</taxon>
    </lineage>
</organism>
<accession>A0EEM5</accession>
<dbReference type="InParanoid" id="A0EEM5"/>
<dbReference type="HOGENOM" id="CLU_1614009_0_0_1"/>
<proteinExistence type="predicted"/>
<name>A0EEM5_PARTE</name>
<reference evidence="2 3" key="1">
    <citation type="journal article" date="2006" name="Nature">
        <title>Global trends of whole-genome duplications revealed by the ciliate Paramecium tetraurelia.</title>
        <authorList>
            <consortium name="Genoscope"/>
            <person name="Aury J.-M."/>
            <person name="Jaillon O."/>
            <person name="Duret L."/>
            <person name="Noel B."/>
            <person name="Jubin C."/>
            <person name="Porcel B.M."/>
            <person name="Segurens B."/>
            <person name="Daubin V."/>
            <person name="Anthouard V."/>
            <person name="Aiach N."/>
            <person name="Arnaiz O."/>
            <person name="Billaut A."/>
            <person name="Beisson J."/>
            <person name="Blanc I."/>
            <person name="Bouhouche K."/>
            <person name="Camara F."/>
            <person name="Duharcourt S."/>
            <person name="Guigo R."/>
            <person name="Gogendeau D."/>
            <person name="Katinka M."/>
            <person name="Keller A.-M."/>
            <person name="Kissmehl R."/>
            <person name="Klotz C."/>
            <person name="Koll F."/>
            <person name="Le Moue A."/>
            <person name="Lepere C."/>
            <person name="Malinsky S."/>
            <person name="Nowacki M."/>
            <person name="Nowak J.K."/>
            <person name="Plattner H."/>
            <person name="Poulain J."/>
            <person name="Ruiz F."/>
            <person name="Serrano V."/>
            <person name="Zagulski M."/>
            <person name="Dessen P."/>
            <person name="Betermier M."/>
            <person name="Weissenbach J."/>
            <person name="Scarpelli C."/>
            <person name="Schachter V."/>
            <person name="Sperling L."/>
            <person name="Meyer E."/>
            <person name="Cohen J."/>
            <person name="Wincker P."/>
        </authorList>
    </citation>
    <scope>NUCLEOTIDE SEQUENCE [LARGE SCALE GENOMIC DNA]</scope>
    <source>
        <strain evidence="2 3">Stock d4-2</strain>
    </source>
</reference>
<dbReference type="OrthoDB" id="10522429at2759"/>